<proteinExistence type="predicted"/>
<protein>
    <submittedName>
        <fullName evidence="1">Uncharacterized protein</fullName>
    </submittedName>
</protein>
<reference evidence="1" key="1">
    <citation type="submission" date="2020-11" db="EMBL/GenBank/DDBJ databases">
        <authorList>
            <consortium name="DOE Joint Genome Institute"/>
            <person name="Ahrendt S."/>
            <person name="Riley R."/>
            <person name="Andreopoulos W."/>
            <person name="Labutti K."/>
            <person name="Pangilinan J."/>
            <person name="Ruiz-Duenas F.J."/>
            <person name="Barrasa J.M."/>
            <person name="Sanchez-Garcia M."/>
            <person name="Camarero S."/>
            <person name="Miyauchi S."/>
            <person name="Serrano A."/>
            <person name="Linde D."/>
            <person name="Babiker R."/>
            <person name="Drula E."/>
            <person name="Ayuso-Fernandez I."/>
            <person name="Pacheco R."/>
            <person name="Padilla G."/>
            <person name="Ferreira P."/>
            <person name="Barriuso J."/>
            <person name="Kellner H."/>
            <person name="Castanera R."/>
            <person name="Alfaro M."/>
            <person name="Ramirez L."/>
            <person name="Pisabarro A.G."/>
            <person name="Kuo A."/>
            <person name="Tritt A."/>
            <person name="Lipzen A."/>
            <person name="He G."/>
            <person name="Yan M."/>
            <person name="Ng V."/>
            <person name="Cullen D."/>
            <person name="Martin F."/>
            <person name="Rosso M.-N."/>
            <person name="Henrissat B."/>
            <person name="Hibbett D."/>
            <person name="Martinez A.T."/>
            <person name="Grigoriev I.V."/>
        </authorList>
    </citation>
    <scope>NUCLEOTIDE SEQUENCE</scope>
    <source>
        <strain evidence="1">CIRM-BRFM 674</strain>
    </source>
</reference>
<evidence type="ECO:0000313" key="2">
    <source>
        <dbReference type="Proteomes" id="UP000807469"/>
    </source>
</evidence>
<dbReference type="AlphaFoldDB" id="A0A9P5YZU9"/>
<comment type="caution">
    <text evidence="1">The sequence shown here is derived from an EMBL/GenBank/DDBJ whole genome shotgun (WGS) entry which is preliminary data.</text>
</comment>
<keyword evidence="2" id="KW-1185">Reference proteome</keyword>
<organism evidence="1 2">
    <name type="scientific">Pholiota conissans</name>
    <dbReference type="NCBI Taxonomy" id="109636"/>
    <lineage>
        <taxon>Eukaryota</taxon>
        <taxon>Fungi</taxon>
        <taxon>Dikarya</taxon>
        <taxon>Basidiomycota</taxon>
        <taxon>Agaricomycotina</taxon>
        <taxon>Agaricomycetes</taxon>
        <taxon>Agaricomycetidae</taxon>
        <taxon>Agaricales</taxon>
        <taxon>Agaricineae</taxon>
        <taxon>Strophariaceae</taxon>
        <taxon>Pholiota</taxon>
    </lineage>
</organism>
<name>A0A9P5YZU9_9AGAR</name>
<dbReference type="Proteomes" id="UP000807469">
    <property type="component" value="Unassembled WGS sequence"/>
</dbReference>
<dbReference type="EMBL" id="MU155257">
    <property type="protein sequence ID" value="KAF9477554.1"/>
    <property type="molecule type" value="Genomic_DNA"/>
</dbReference>
<evidence type="ECO:0000313" key="1">
    <source>
        <dbReference type="EMBL" id="KAF9477554.1"/>
    </source>
</evidence>
<accession>A0A9P5YZU9</accession>
<sequence>MKTTHLFVGDTTSSIQDMLAGRRTCVIRGRVYTDDFDMESIAGDNGMPINGMSSFKYANRIPNGETIRHFFQLANEDMGHTLGGNKYEKWVLQALVTDKLFPSRKLIDTIYSDFVPAAFAQVSEYYKCLCEKGFVHLDIDAKTMKFRKNGNEICILLCDFDQSRSRWDQAQNREPALECI</sequence>
<gene>
    <name evidence="1" type="ORF">BDN70DRAFT_922529</name>
</gene>